<dbReference type="EMBL" id="CP067378">
    <property type="protein sequence ID" value="QYS89954.1"/>
    <property type="molecule type" value="Genomic_DNA"/>
</dbReference>
<accession>A0A8G0P8G1</accession>
<gene>
    <name evidence="1" type="ORF">JJC05_07350</name>
</gene>
<reference evidence="1" key="1">
    <citation type="submission" date="2020-12" db="EMBL/GenBank/DDBJ databases">
        <title>Genome sequencing of genetic groups of Flavobacterium columnare.</title>
        <authorList>
            <person name="Waldbieser G.C."/>
            <person name="Griffin M.J."/>
            <person name="LaFrentz B.R."/>
        </authorList>
    </citation>
    <scope>NUCLEOTIDE SEQUENCE</scope>
    <source>
        <strain evidence="1">90-106</strain>
    </source>
</reference>
<dbReference type="AlphaFoldDB" id="A0A8G0P8G1"/>
<protein>
    <submittedName>
        <fullName evidence="1">Uncharacterized protein</fullName>
    </submittedName>
</protein>
<dbReference type="KEGG" id="fdv:JJC05_07350"/>
<sequence length="129" mass="15095">MKKRILPSFFLLFGVALGYSQHLGDVSISKEKQPDKKLSKKEAKILRKKHEQFLAHNKINRAFYLSKQQRKEEGIPPNKYNEQEWLLTMNPSLGRPTNENIEVIRKDLEKARQQALAQRIPEMLQQIIG</sequence>
<proteinExistence type="predicted"/>
<evidence type="ECO:0000313" key="1">
    <source>
        <dbReference type="EMBL" id="QYS89954.1"/>
    </source>
</evidence>
<organism evidence="1">
    <name type="scientific">Flavobacterium columnare</name>
    <dbReference type="NCBI Taxonomy" id="996"/>
    <lineage>
        <taxon>Bacteria</taxon>
        <taxon>Pseudomonadati</taxon>
        <taxon>Bacteroidota</taxon>
        <taxon>Flavobacteriia</taxon>
        <taxon>Flavobacteriales</taxon>
        <taxon>Flavobacteriaceae</taxon>
        <taxon>Flavobacterium</taxon>
    </lineage>
</organism>
<dbReference type="Proteomes" id="UP000824721">
    <property type="component" value="Chromosome"/>
</dbReference>
<name>A0A8G0P8G1_9FLAO</name>